<comment type="caution">
    <text evidence="2">The sequence shown here is derived from an EMBL/GenBank/DDBJ whole genome shotgun (WGS) entry which is preliminary data.</text>
</comment>
<evidence type="ECO:0000259" key="1">
    <source>
        <dbReference type="Pfam" id="PF13936"/>
    </source>
</evidence>
<keyword evidence="3" id="KW-1185">Reference proteome</keyword>
<dbReference type="InterPro" id="IPR025246">
    <property type="entry name" value="IS30-like_HTH"/>
</dbReference>
<dbReference type="Pfam" id="PF13936">
    <property type="entry name" value="HTH_38"/>
    <property type="match status" value="1"/>
</dbReference>
<gene>
    <name evidence="2" type="ORF">CANINC_002009</name>
</gene>
<dbReference type="EMBL" id="SELW01000321">
    <property type="protein sequence ID" value="TID29369.1"/>
    <property type="molecule type" value="Genomic_DNA"/>
</dbReference>
<proteinExistence type="predicted"/>
<evidence type="ECO:0000313" key="2">
    <source>
        <dbReference type="EMBL" id="TID29369.1"/>
    </source>
</evidence>
<protein>
    <recommendedName>
        <fullName evidence="1">Transposase IS30-like HTH domain-containing protein</fullName>
    </recommendedName>
</protein>
<accession>A0A4T0X2Q4</accession>
<organism evidence="2 3">
    <name type="scientific">Pichia inconspicua</name>
    <dbReference type="NCBI Taxonomy" id="52247"/>
    <lineage>
        <taxon>Eukaryota</taxon>
        <taxon>Fungi</taxon>
        <taxon>Dikarya</taxon>
        <taxon>Ascomycota</taxon>
        <taxon>Saccharomycotina</taxon>
        <taxon>Pichiomycetes</taxon>
        <taxon>Pichiales</taxon>
        <taxon>Pichiaceae</taxon>
        <taxon>Pichia</taxon>
    </lineage>
</organism>
<evidence type="ECO:0000313" key="3">
    <source>
        <dbReference type="Proteomes" id="UP000307173"/>
    </source>
</evidence>
<reference evidence="2 3" key="1">
    <citation type="journal article" date="2019" name="Front. Genet.">
        <title>Whole-Genome Sequencing of the Opportunistic Yeast Pathogen Candida inconspicua Uncovers Its Hybrid Origin.</title>
        <authorList>
            <person name="Mixao V."/>
            <person name="Hansen A.P."/>
            <person name="Saus E."/>
            <person name="Boekhout T."/>
            <person name="Lass-Florl C."/>
            <person name="Gabaldon T."/>
        </authorList>
    </citation>
    <scope>NUCLEOTIDE SEQUENCE [LARGE SCALE GENOMIC DNA]</scope>
    <source>
        <strain evidence="2 3">CBS 180</strain>
    </source>
</reference>
<name>A0A4T0X2Q4_9ASCO</name>
<feature type="domain" description="Transposase IS30-like HTH" evidence="1">
    <location>
        <begin position="18"/>
        <end position="50"/>
    </location>
</feature>
<dbReference type="Proteomes" id="UP000307173">
    <property type="component" value="Unassembled WGS sequence"/>
</dbReference>
<sequence length="143" mass="16703">MPESHKSRRSNTGVEVQEAIKRMLARGESQRQIALTMNVHQKTVSNVAQRGVTVHKRQKRIEFLPEHVSSIKQMCSKGLPLYSSFQTSIYSQFKEKFPNFEVSISSFRNYLKNEMKYSPKLVKHVENGRNDMETILGRFLWLQ</sequence>
<dbReference type="Gene3D" id="1.10.10.60">
    <property type="entry name" value="Homeodomain-like"/>
    <property type="match status" value="1"/>
</dbReference>
<dbReference type="AlphaFoldDB" id="A0A4T0X2Q4"/>